<organism evidence="1 2">
    <name type="scientific">Paraburkholderia phenoliruptrix</name>
    <dbReference type="NCBI Taxonomy" id="252970"/>
    <lineage>
        <taxon>Bacteria</taxon>
        <taxon>Pseudomonadati</taxon>
        <taxon>Pseudomonadota</taxon>
        <taxon>Betaproteobacteria</taxon>
        <taxon>Burkholderiales</taxon>
        <taxon>Burkholderiaceae</taxon>
        <taxon>Paraburkholderia</taxon>
    </lineage>
</organism>
<dbReference type="AlphaFoldDB" id="A0A6J5KDH2"/>
<reference evidence="1 2" key="1">
    <citation type="submission" date="2020-04" db="EMBL/GenBank/DDBJ databases">
        <authorList>
            <person name="De Canck E."/>
        </authorList>
    </citation>
    <scope>NUCLEOTIDE SEQUENCE [LARGE SCALE GENOMIC DNA]</scope>
    <source>
        <strain evidence="1 2">LMG 9964</strain>
    </source>
</reference>
<gene>
    <name evidence="1" type="ORF">LMG9964_05370</name>
</gene>
<dbReference type="Proteomes" id="UP000494102">
    <property type="component" value="Unassembled WGS sequence"/>
</dbReference>
<dbReference type="EMBL" id="CADILN010000010">
    <property type="protein sequence ID" value="CAB4051691.1"/>
    <property type="molecule type" value="Genomic_DNA"/>
</dbReference>
<dbReference type="GeneID" id="27801558"/>
<sequence length="175" mass="19464">MNLHTLKQLEDIKAEHAPIIEQLQKRTAQTVESALHLAGEEFRLHFEGAGFSVTGQYPGQLGATYQTLQFRLVFDEKPRLDSFAVLTVTKDGQKQPDHSFTLTNKAYNGPRVHVTVGTPDPVQTARKSLEESRALLASTMELEYRIDDVAVPGKTAAQVAKGFATFGDALREYYK</sequence>
<proteinExistence type="predicted"/>
<dbReference type="RefSeq" id="WP_041746953.1">
    <property type="nucleotide sequence ID" value="NZ_CADILN010000010.1"/>
</dbReference>
<protein>
    <submittedName>
        <fullName evidence="1">Uncharacterized protein</fullName>
    </submittedName>
</protein>
<evidence type="ECO:0000313" key="1">
    <source>
        <dbReference type="EMBL" id="CAB4051691.1"/>
    </source>
</evidence>
<name>A0A6J5KDH2_9BURK</name>
<accession>A0A6J5KDH2</accession>
<evidence type="ECO:0000313" key="2">
    <source>
        <dbReference type="Proteomes" id="UP000494102"/>
    </source>
</evidence>